<keyword evidence="1" id="KW-0472">Membrane</keyword>
<evidence type="ECO:0000256" key="1">
    <source>
        <dbReference type="SAM" id="Phobius"/>
    </source>
</evidence>
<keyword evidence="1" id="KW-0812">Transmembrane</keyword>
<evidence type="ECO:0000313" key="3">
    <source>
        <dbReference type="Proteomes" id="UP001236404"/>
    </source>
</evidence>
<dbReference type="Proteomes" id="UP001236404">
    <property type="component" value="Unassembled WGS sequence"/>
</dbReference>
<feature type="transmembrane region" description="Helical" evidence="1">
    <location>
        <begin position="67"/>
        <end position="87"/>
    </location>
</feature>
<sequence length="89" mass="9568">MDQRYGHLPERARPEDLVIEVPAFEDDRPQPEPEPPAAAPELVAATRIAQTSHAAPTIRRTQMRAGAWIAGVPIAALAVIAVVQVLLGD</sequence>
<comment type="caution">
    <text evidence="2">The sequence shown here is derived from an EMBL/GenBank/DDBJ whole genome shotgun (WGS) entry which is preliminary data.</text>
</comment>
<keyword evidence="1" id="KW-1133">Transmembrane helix</keyword>
<gene>
    <name evidence="2" type="ORF">QUG93_02695</name>
</gene>
<accession>A0ABT7TLX6</accession>
<evidence type="ECO:0000313" key="2">
    <source>
        <dbReference type="EMBL" id="MDM7890585.1"/>
    </source>
</evidence>
<evidence type="ECO:0008006" key="4">
    <source>
        <dbReference type="Google" id="ProtNLM"/>
    </source>
</evidence>
<reference evidence="2 3" key="1">
    <citation type="submission" date="2023-06" db="EMBL/GenBank/DDBJ databases">
        <authorList>
            <person name="Feng G."/>
            <person name="Li J."/>
            <person name="Zhu H."/>
        </authorList>
    </citation>
    <scope>NUCLEOTIDE SEQUENCE [LARGE SCALE GENOMIC DNA]</scope>
    <source>
        <strain evidence="2 3">RHCKG28</strain>
    </source>
</reference>
<name>A0ABT7TLX6_9MICO</name>
<dbReference type="EMBL" id="JAUCMN010000002">
    <property type="protein sequence ID" value="MDM7890585.1"/>
    <property type="molecule type" value="Genomic_DNA"/>
</dbReference>
<keyword evidence="3" id="KW-1185">Reference proteome</keyword>
<dbReference type="RefSeq" id="WP_289472089.1">
    <property type="nucleotide sequence ID" value="NZ_JAUCMN010000002.1"/>
</dbReference>
<proteinExistence type="predicted"/>
<organism evidence="2 3">
    <name type="scientific">Curtobacterium caseinilyticum</name>
    <dbReference type="NCBI Taxonomy" id="3055137"/>
    <lineage>
        <taxon>Bacteria</taxon>
        <taxon>Bacillati</taxon>
        <taxon>Actinomycetota</taxon>
        <taxon>Actinomycetes</taxon>
        <taxon>Micrococcales</taxon>
        <taxon>Microbacteriaceae</taxon>
        <taxon>Curtobacterium</taxon>
    </lineage>
</organism>
<protein>
    <recommendedName>
        <fullName evidence="4">Translation initiation factor 2</fullName>
    </recommendedName>
</protein>